<feature type="compositionally biased region" description="Polar residues" evidence="1">
    <location>
        <begin position="23"/>
        <end position="32"/>
    </location>
</feature>
<reference evidence="3" key="1">
    <citation type="submission" date="2016-10" db="EMBL/GenBank/DDBJ databases">
        <authorList>
            <person name="Varghese N."/>
            <person name="Submissions S."/>
        </authorList>
    </citation>
    <scope>NUCLEOTIDE SEQUENCE [LARGE SCALE GENOMIC DNA]</scope>
    <source>
        <strain evidence="3">CGMCC 1.10121</strain>
    </source>
</reference>
<proteinExistence type="predicted"/>
<accession>A0A1H8V5S3</accession>
<keyword evidence="3" id="KW-1185">Reference proteome</keyword>
<dbReference type="Proteomes" id="UP000199126">
    <property type="component" value="Unassembled WGS sequence"/>
</dbReference>
<dbReference type="EMBL" id="FODV01000014">
    <property type="protein sequence ID" value="SEP10832.1"/>
    <property type="molecule type" value="Genomic_DNA"/>
</dbReference>
<protein>
    <submittedName>
        <fullName evidence="2">Uncharacterized protein</fullName>
    </submittedName>
</protein>
<dbReference type="AlphaFoldDB" id="A0A1H8V5S3"/>
<sequence>MEDPDDEGYSCPCRRRSRVQRTPPGQFSQLESTPPDDPLTQRPRREASSVCHSSHTAGECRSWCHLDAAFLVSASTAMSSGICCHVRLSSVLTCGTPLATRDVWYWFCSRLRLHLWSHSLVYLWEVVSNRPLRLRPSPPPTRRARGAKSPASPPPHSRCVSSPSWRRRQGALTPISLVAPDRHPPLEPSPDTPLQMYQLSEILVVDTQSLGTARSTPTLASAHLYPRLIVSAVGY</sequence>
<evidence type="ECO:0000313" key="3">
    <source>
        <dbReference type="Proteomes" id="UP000199126"/>
    </source>
</evidence>
<organism evidence="2 3">
    <name type="scientific">Halogranum amylolyticum</name>
    <dbReference type="NCBI Taxonomy" id="660520"/>
    <lineage>
        <taxon>Archaea</taxon>
        <taxon>Methanobacteriati</taxon>
        <taxon>Methanobacteriota</taxon>
        <taxon>Stenosarchaea group</taxon>
        <taxon>Halobacteria</taxon>
        <taxon>Halobacteriales</taxon>
        <taxon>Haloferacaceae</taxon>
    </lineage>
</organism>
<feature type="region of interest" description="Disordered" evidence="1">
    <location>
        <begin position="134"/>
        <end position="166"/>
    </location>
</feature>
<feature type="region of interest" description="Disordered" evidence="1">
    <location>
        <begin position="1"/>
        <end position="48"/>
    </location>
</feature>
<name>A0A1H8V5S3_9EURY</name>
<evidence type="ECO:0000256" key="1">
    <source>
        <dbReference type="SAM" id="MobiDB-lite"/>
    </source>
</evidence>
<evidence type="ECO:0000313" key="2">
    <source>
        <dbReference type="EMBL" id="SEP10832.1"/>
    </source>
</evidence>
<gene>
    <name evidence="2" type="ORF">SAMN04487948_11470</name>
</gene>